<evidence type="ECO:0000313" key="4">
    <source>
        <dbReference type="Proteomes" id="UP000696573"/>
    </source>
</evidence>
<gene>
    <name evidence="3" type="ORF">CRHIZ90672A_00016095</name>
</gene>
<proteinExistence type="predicted"/>
<dbReference type="PANTHER" id="PTHR35394">
    <property type="entry name" value="DUF3176 DOMAIN-CONTAINING PROTEIN"/>
    <property type="match status" value="1"/>
</dbReference>
<evidence type="ECO:0000256" key="2">
    <source>
        <dbReference type="SAM" id="Phobius"/>
    </source>
</evidence>
<feature type="region of interest" description="Disordered" evidence="1">
    <location>
        <begin position="1"/>
        <end position="69"/>
    </location>
</feature>
<feature type="compositionally biased region" description="Basic and acidic residues" evidence="1">
    <location>
        <begin position="17"/>
        <end position="38"/>
    </location>
</feature>
<accession>A0A9N9YEK3</accession>
<dbReference type="Pfam" id="PF11374">
    <property type="entry name" value="DUF3176"/>
    <property type="match status" value="1"/>
</dbReference>
<evidence type="ECO:0000313" key="3">
    <source>
        <dbReference type="EMBL" id="CAH0014798.1"/>
    </source>
</evidence>
<comment type="caution">
    <text evidence="3">The sequence shown here is derived from an EMBL/GenBank/DDBJ whole genome shotgun (WGS) entry which is preliminary data.</text>
</comment>
<keyword evidence="2" id="KW-0812">Transmembrane</keyword>
<protein>
    <submittedName>
        <fullName evidence="3">Uncharacterized protein</fullName>
    </submittedName>
</protein>
<dbReference type="PANTHER" id="PTHR35394:SF5">
    <property type="entry name" value="DUF3176 DOMAIN-CONTAINING PROTEIN"/>
    <property type="match status" value="1"/>
</dbReference>
<organism evidence="3 4">
    <name type="scientific">Clonostachys rhizophaga</name>
    <dbReference type="NCBI Taxonomy" id="160324"/>
    <lineage>
        <taxon>Eukaryota</taxon>
        <taxon>Fungi</taxon>
        <taxon>Dikarya</taxon>
        <taxon>Ascomycota</taxon>
        <taxon>Pezizomycotina</taxon>
        <taxon>Sordariomycetes</taxon>
        <taxon>Hypocreomycetidae</taxon>
        <taxon>Hypocreales</taxon>
        <taxon>Bionectriaceae</taxon>
        <taxon>Clonostachys</taxon>
    </lineage>
</organism>
<feature type="transmembrane region" description="Helical" evidence="2">
    <location>
        <begin position="541"/>
        <end position="564"/>
    </location>
</feature>
<dbReference type="EMBL" id="CABFNQ020000438">
    <property type="protein sequence ID" value="CAH0014798.1"/>
    <property type="molecule type" value="Genomic_DNA"/>
</dbReference>
<feature type="transmembrane region" description="Helical" evidence="2">
    <location>
        <begin position="83"/>
        <end position="107"/>
    </location>
</feature>
<reference evidence="3" key="1">
    <citation type="submission" date="2021-10" db="EMBL/GenBank/DDBJ databases">
        <authorList>
            <person name="Piombo E."/>
        </authorList>
    </citation>
    <scope>NUCLEOTIDE SEQUENCE</scope>
</reference>
<feature type="transmembrane region" description="Helical" evidence="2">
    <location>
        <begin position="191"/>
        <end position="208"/>
    </location>
</feature>
<sequence length="639" mass="69575">MAPVTNLSYEPVSPVEPEPRSMRRERGPHGLSKGDSRATEVLPSPNDSVWTLQDERRARTPPGGHGEKAPLKLGMMERLEETWIWETLALAWALMCLASVIAVLAFISGKSVSSWKMPIRPNALVGVFSTLSKAALMTVIPACISQLKWIHFSQSPRRLIDMQAYDDASRGPFGSLLFLHSLIVRRGRSKVSALTAVGCFITIVALALEPFTQQIISFRIREIELGDGQGTASLAVAIAYDTGVSTRSGTWRREVMDQSMQGAILAGIFSQTIDTGAYEQCSTSNCSWPVASSLSICSSCQDVTASTAKNCSGTLATKAQICNYTTPAGNELAAERGPGGSSTYYATYIDTSARFGSDTINDGAPAIISSVAMLRTRDPGNLTGSPNTYNAHIDECHFYWCKITYNQNRIFANGSRISETSRELLSWDQSNRVPKVAVIDKGNTTSYPINVIDSSGIARMLQSLFSTSLVYQGYNNPVETEFSIAQLLYNTANFSSLMEYTASSMSARLRSGSSSGSGTRSNVTHVRGTVMHTETYIHVNWAWMTLPAAAALASIIFLAVTVVVNGRQDGWLWRTSVLPFMFVGRSWGVDEIATPGAGKGSVSGMERIAVEKTALCDDFIKGRRYDDAEGNHELRRRSN</sequence>
<keyword evidence="2" id="KW-0472">Membrane</keyword>
<name>A0A9N9YEK3_9HYPO</name>
<evidence type="ECO:0000256" key="1">
    <source>
        <dbReference type="SAM" id="MobiDB-lite"/>
    </source>
</evidence>
<dbReference type="AlphaFoldDB" id="A0A9N9YEK3"/>
<dbReference type="OrthoDB" id="5376804at2759"/>
<dbReference type="Proteomes" id="UP000696573">
    <property type="component" value="Unassembled WGS sequence"/>
</dbReference>
<dbReference type="InterPro" id="IPR021514">
    <property type="entry name" value="DUF3176"/>
</dbReference>
<keyword evidence="4" id="KW-1185">Reference proteome</keyword>
<keyword evidence="2" id="KW-1133">Transmembrane helix</keyword>